<reference evidence="1 2" key="1">
    <citation type="submission" date="2019-11" db="EMBL/GenBank/DDBJ databases">
        <title>Agromyces kandeliae sp. nov., isolated from mangrove soil.</title>
        <authorList>
            <person name="Wang R."/>
        </authorList>
    </citation>
    <scope>NUCLEOTIDE SEQUENCE [LARGE SCALE GENOMIC DNA]</scope>
    <source>
        <strain evidence="1 2">JCM 11431</strain>
    </source>
</reference>
<evidence type="ECO:0008006" key="3">
    <source>
        <dbReference type="Google" id="ProtNLM"/>
    </source>
</evidence>
<dbReference type="Proteomes" id="UP000480122">
    <property type="component" value="Unassembled WGS sequence"/>
</dbReference>
<organism evidence="1 2">
    <name type="scientific">Agromyces luteolus</name>
    <dbReference type="NCBI Taxonomy" id="88373"/>
    <lineage>
        <taxon>Bacteria</taxon>
        <taxon>Bacillati</taxon>
        <taxon>Actinomycetota</taxon>
        <taxon>Actinomycetes</taxon>
        <taxon>Micrococcales</taxon>
        <taxon>Microbacteriaceae</taxon>
        <taxon>Agromyces</taxon>
    </lineage>
</organism>
<dbReference type="EMBL" id="WODA01000014">
    <property type="protein sequence ID" value="MUN07033.1"/>
    <property type="molecule type" value="Genomic_DNA"/>
</dbReference>
<dbReference type="SUPFAM" id="SSF53448">
    <property type="entry name" value="Nucleotide-diphospho-sugar transferases"/>
    <property type="match status" value="1"/>
</dbReference>
<dbReference type="AlphaFoldDB" id="A0A7C9LYS9"/>
<evidence type="ECO:0000313" key="1">
    <source>
        <dbReference type="EMBL" id="MUN07033.1"/>
    </source>
</evidence>
<proteinExistence type="predicted"/>
<gene>
    <name evidence="1" type="ORF">GLX25_07865</name>
</gene>
<dbReference type="InterPro" id="IPR029044">
    <property type="entry name" value="Nucleotide-diphossugar_trans"/>
</dbReference>
<keyword evidence="2" id="KW-1185">Reference proteome</keyword>
<dbReference type="RefSeq" id="WP_155841896.1">
    <property type="nucleotide sequence ID" value="NZ_BAAAIA010000003.1"/>
</dbReference>
<comment type="caution">
    <text evidence="1">The sequence shown here is derived from an EMBL/GenBank/DDBJ whole genome shotgun (WGS) entry which is preliminary data.</text>
</comment>
<name>A0A7C9LYS9_9MICO</name>
<sequence length="274" mass="31171">MRRIRRFGARVARRTARARRTLLLRRTQHGRFGMRVLAGGPDADALPVVMALWSRPERAAAILEELAAQEGTPPIRLCWWNNAPRHDAAYRTAVRGLARAGAIAGIEYRSSRVNIGGLARFLVIRRLRRQGYSGPVVLLDDDQVIGTDFVARLTAGFAPRSVRGVYAFRQHDSYWSREPIEDGDAATYVGTGGCVVDAAIVDDPAFFTSLPDRYRFIEDQWMSFRARVRGWTLAKADAPFEFVLDERNQYHGLIERKDEFFAYLYNSRPDLRPR</sequence>
<protein>
    <recommendedName>
        <fullName evidence="3">Glycosyltransferase</fullName>
    </recommendedName>
</protein>
<dbReference type="OrthoDB" id="5112672at2"/>
<evidence type="ECO:0000313" key="2">
    <source>
        <dbReference type="Proteomes" id="UP000480122"/>
    </source>
</evidence>
<accession>A0A7C9LYS9</accession>